<dbReference type="Proteomes" id="UP001595711">
    <property type="component" value="Unassembled WGS sequence"/>
</dbReference>
<keyword evidence="4" id="KW-0808">Transferase</keyword>
<dbReference type="InterPro" id="IPR015421">
    <property type="entry name" value="PyrdxlP-dep_Trfase_major"/>
</dbReference>
<dbReference type="EMBL" id="JBHRYJ010000001">
    <property type="protein sequence ID" value="MFC3674854.1"/>
    <property type="molecule type" value="Genomic_DNA"/>
</dbReference>
<comment type="caution">
    <text evidence="4">The sequence shown here is derived from an EMBL/GenBank/DDBJ whole genome shotgun (WGS) entry which is preliminary data.</text>
</comment>
<dbReference type="Gene3D" id="3.40.640.10">
    <property type="entry name" value="Type I PLP-dependent aspartate aminotransferase-like (Major domain)"/>
    <property type="match status" value="1"/>
</dbReference>
<keyword evidence="4" id="KW-0032">Aminotransferase</keyword>
<dbReference type="Pfam" id="PF01041">
    <property type="entry name" value="DegT_DnrJ_EryC1"/>
    <property type="match status" value="1"/>
</dbReference>
<gene>
    <name evidence="4" type="ORF">ACFOOQ_04810</name>
</gene>
<evidence type="ECO:0000313" key="5">
    <source>
        <dbReference type="Proteomes" id="UP001595711"/>
    </source>
</evidence>
<evidence type="ECO:0000256" key="1">
    <source>
        <dbReference type="ARBA" id="ARBA00022898"/>
    </source>
</evidence>
<dbReference type="InterPro" id="IPR000653">
    <property type="entry name" value="DegT/StrS_aminotransferase"/>
</dbReference>
<keyword evidence="5" id="KW-1185">Reference proteome</keyword>
<dbReference type="InterPro" id="IPR015424">
    <property type="entry name" value="PyrdxlP-dep_Trfase"/>
</dbReference>
<dbReference type="PIRSF" id="PIRSF000390">
    <property type="entry name" value="PLP_StrS"/>
    <property type="match status" value="1"/>
</dbReference>
<name>A0ABV7VCJ4_9PROT</name>
<evidence type="ECO:0000256" key="2">
    <source>
        <dbReference type="ARBA" id="ARBA00037999"/>
    </source>
</evidence>
<dbReference type="CDD" id="cd00616">
    <property type="entry name" value="AHBA_syn"/>
    <property type="match status" value="1"/>
</dbReference>
<sequence length="346" mass="38211">MRELVRSGDFTLGKVVGEFEAMFAEAVGVRHAIGVGSGTDALKIPLKALGIGPGDEVITTANTFWATVGAIAEAGARPVFVDCDDSFCMDVAQLDGALTSRTRAIMPVHLTGDVTDMPKVMAFAERHGLAIVEDGCQSLMAQLDGQPAGTFGVAAGFSMHPLKIINVWGDAGVVVTNDDEMDRKCRLLRNHGLRNRDEMEILGYNSRLDSVQAVVGKWILRQIEDIVRRRAENAAYYDAGLRDVAGIRLPPRNPRVRNVYLLYMFFAERRDALLEYLVAHGVEAKVHYPVPIYQQDALRFLGHKAGDFPVTDRHAREVITLPVDQHLSVAELDHVIETVRNFYSRK</sequence>
<proteinExistence type="inferred from homology"/>
<protein>
    <submittedName>
        <fullName evidence="4">DegT/DnrJ/EryC1/StrS family aminotransferase</fullName>
    </submittedName>
</protein>
<dbReference type="SUPFAM" id="SSF53383">
    <property type="entry name" value="PLP-dependent transferases"/>
    <property type="match status" value="1"/>
</dbReference>
<reference evidence="5" key="1">
    <citation type="journal article" date="2019" name="Int. J. Syst. Evol. Microbiol.">
        <title>The Global Catalogue of Microorganisms (GCM) 10K type strain sequencing project: providing services to taxonomists for standard genome sequencing and annotation.</title>
        <authorList>
            <consortium name="The Broad Institute Genomics Platform"/>
            <consortium name="The Broad Institute Genome Sequencing Center for Infectious Disease"/>
            <person name="Wu L."/>
            <person name="Ma J."/>
        </authorList>
    </citation>
    <scope>NUCLEOTIDE SEQUENCE [LARGE SCALE GENOMIC DNA]</scope>
    <source>
        <strain evidence="5">KCTC 42182</strain>
    </source>
</reference>
<dbReference type="RefSeq" id="WP_379722376.1">
    <property type="nucleotide sequence ID" value="NZ_JBHRYJ010000001.1"/>
</dbReference>
<evidence type="ECO:0000313" key="4">
    <source>
        <dbReference type="EMBL" id="MFC3674854.1"/>
    </source>
</evidence>
<comment type="similarity">
    <text evidence="2 3">Belongs to the DegT/DnrJ/EryC1 family.</text>
</comment>
<organism evidence="4 5">
    <name type="scientific">Ferrovibrio xuzhouensis</name>
    <dbReference type="NCBI Taxonomy" id="1576914"/>
    <lineage>
        <taxon>Bacteria</taxon>
        <taxon>Pseudomonadati</taxon>
        <taxon>Pseudomonadota</taxon>
        <taxon>Alphaproteobacteria</taxon>
        <taxon>Rhodospirillales</taxon>
        <taxon>Rhodospirillaceae</taxon>
        <taxon>Ferrovibrio</taxon>
    </lineage>
</organism>
<dbReference type="PANTHER" id="PTHR30244:SF36">
    <property type="entry name" value="3-OXO-GLUCOSE-6-PHOSPHATE:GLUTAMATE AMINOTRANSFERASE"/>
    <property type="match status" value="1"/>
</dbReference>
<keyword evidence="1 3" id="KW-0663">Pyridoxal phosphate</keyword>
<accession>A0ABV7VCJ4</accession>
<dbReference type="InterPro" id="IPR015422">
    <property type="entry name" value="PyrdxlP-dep_Trfase_small"/>
</dbReference>
<dbReference type="GO" id="GO:0008483">
    <property type="term" value="F:transaminase activity"/>
    <property type="evidence" value="ECO:0007669"/>
    <property type="project" value="UniProtKB-KW"/>
</dbReference>
<dbReference type="PANTHER" id="PTHR30244">
    <property type="entry name" value="TRANSAMINASE"/>
    <property type="match status" value="1"/>
</dbReference>
<dbReference type="Gene3D" id="3.90.1150.10">
    <property type="entry name" value="Aspartate Aminotransferase, domain 1"/>
    <property type="match status" value="1"/>
</dbReference>
<evidence type="ECO:0000256" key="3">
    <source>
        <dbReference type="RuleBase" id="RU004508"/>
    </source>
</evidence>